<organism evidence="1 2">
    <name type="scientific">Caenorhabditis remanei</name>
    <name type="common">Caenorhabditis vulgaris</name>
    <dbReference type="NCBI Taxonomy" id="31234"/>
    <lineage>
        <taxon>Eukaryota</taxon>
        <taxon>Metazoa</taxon>
        <taxon>Ecdysozoa</taxon>
        <taxon>Nematoda</taxon>
        <taxon>Chromadorea</taxon>
        <taxon>Rhabditida</taxon>
        <taxon>Rhabditina</taxon>
        <taxon>Rhabditomorpha</taxon>
        <taxon>Rhabditoidea</taxon>
        <taxon>Rhabditidae</taxon>
        <taxon>Peloderinae</taxon>
        <taxon>Caenorhabditis</taxon>
    </lineage>
</organism>
<dbReference type="AlphaFoldDB" id="A0A6A5FWQ8"/>
<dbReference type="Proteomes" id="UP000483820">
    <property type="component" value="Chromosome X"/>
</dbReference>
<dbReference type="KEGG" id="crq:GCK72_023451"/>
<dbReference type="CTD" id="9797965"/>
<accession>A0A6A5FWQ8</accession>
<comment type="caution">
    <text evidence="1">The sequence shown here is derived from an EMBL/GenBank/DDBJ whole genome shotgun (WGS) entry which is preliminary data.</text>
</comment>
<evidence type="ECO:0000313" key="1">
    <source>
        <dbReference type="EMBL" id="KAF1746993.1"/>
    </source>
</evidence>
<name>A0A6A5FWQ8_CAERE</name>
<dbReference type="RefSeq" id="XP_003102651.2">
    <property type="nucleotide sequence ID" value="XM_003102603.2"/>
</dbReference>
<dbReference type="GeneID" id="9797965"/>
<gene>
    <name evidence="1" type="ORF">GCK72_023451</name>
</gene>
<dbReference type="EMBL" id="WUAV01000006">
    <property type="protein sequence ID" value="KAF1746993.1"/>
    <property type="molecule type" value="Genomic_DNA"/>
</dbReference>
<sequence>MSDHTDANFLEPKNFDRNHTFIMNVTIDDMIANPNTAGMYPQFHNFISTHNFKCYDPSKYKGYVKMEGFPTVEKYRQLFYEMLHLMCSKDVLKHDMEQCNIENRDLFVENSQLRNSVNLSISDKSMASFLRVLDDKSQETVENQSDRKHYDITDNTWIHMMTRMRNEKTARQKFVDDEIELVVNNIATARTLLKEETQDLKNSLKIAFSRVLIELDDGDFERFFATPAEKNEPFLSPDVLGRSTVVRVEGNGYQISSIEKQSLKESHTHENAACQTIAHLHKKKKKNSRESVAEITQIPTNSRKEAEVFPRNACDMNVKVLNLMANTDLQTMYPAFYNFMATEYFLRYDLSNNRTFFLEEWLKAPSIEKHRQLCNEMLHLMYFKCHLEHVYEQRIAKNQELKAENDWLRSYVVTSWADVFINSFFRVFRNSSQDENQRAGENCIKTEHTWDNMMTRLRDEKVAEGNIINDKIELAVNNIVKEYPLFNKEKEYLKNILKTALTSGFTDIEVKEFCSSPFQETGPSLPARVIDREKHKIPDNEKSNTTMMSPHTNDFYRGFTCFPTSKRKVASNALQQ</sequence>
<evidence type="ECO:0000313" key="2">
    <source>
        <dbReference type="Proteomes" id="UP000483820"/>
    </source>
</evidence>
<reference evidence="1 2" key="1">
    <citation type="submission" date="2019-12" db="EMBL/GenBank/DDBJ databases">
        <title>Chromosome-level assembly of the Caenorhabditis remanei genome.</title>
        <authorList>
            <person name="Teterina A.A."/>
            <person name="Willis J.H."/>
            <person name="Phillips P.C."/>
        </authorList>
    </citation>
    <scope>NUCLEOTIDE SEQUENCE [LARGE SCALE GENOMIC DNA]</scope>
    <source>
        <strain evidence="1 2">PX506</strain>
        <tissue evidence="1">Whole organism</tissue>
    </source>
</reference>
<protein>
    <submittedName>
        <fullName evidence="1">Uncharacterized protein</fullName>
    </submittedName>
</protein>
<proteinExistence type="predicted"/>